<feature type="domain" description="Golgi associated RAB2 interactor protein-like Rab2B-binding" evidence="2">
    <location>
        <begin position="132"/>
        <end position="199"/>
    </location>
</feature>
<protein>
    <submittedName>
        <fullName evidence="4">Protein FAM71F2-like</fullName>
    </submittedName>
</protein>
<dbReference type="PANTHER" id="PTHR22574:SF10">
    <property type="entry name" value="GOLGI-ASSOCIATED RAB2 INTERACTOR PROTEIN 1A"/>
    <property type="match status" value="1"/>
</dbReference>
<dbReference type="InterPro" id="IPR022168">
    <property type="entry name" value="GARIL-like_Rab2B-bd"/>
</dbReference>
<dbReference type="GO" id="GO:0005634">
    <property type="term" value="C:nucleus"/>
    <property type="evidence" value="ECO:0007669"/>
    <property type="project" value="TreeGrafter"/>
</dbReference>
<name>A0A6I9Z354_9SAUR</name>
<accession>A0A6I9Z354</accession>
<keyword evidence="3" id="KW-1185">Reference proteome</keyword>
<comment type="similarity">
    <text evidence="1">Belongs to the GARIN family.</text>
</comment>
<evidence type="ECO:0000313" key="3">
    <source>
        <dbReference type="Proteomes" id="UP000504617"/>
    </source>
</evidence>
<organism evidence="3 4">
    <name type="scientific">Thamnophis sirtalis</name>
    <dbReference type="NCBI Taxonomy" id="35019"/>
    <lineage>
        <taxon>Eukaryota</taxon>
        <taxon>Metazoa</taxon>
        <taxon>Chordata</taxon>
        <taxon>Craniata</taxon>
        <taxon>Vertebrata</taxon>
        <taxon>Euteleostomi</taxon>
        <taxon>Lepidosauria</taxon>
        <taxon>Squamata</taxon>
        <taxon>Bifurcata</taxon>
        <taxon>Unidentata</taxon>
        <taxon>Episquamata</taxon>
        <taxon>Toxicofera</taxon>
        <taxon>Serpentes</taxon>
        <taxon>Colubroidea</taxon>
        <taxon>Colubridae</taxon>
        <taxon>Natricinae</taxon>
        <taxon>Thamnophis</taxon>
    </lineage>
</organism>
<evidence type="ECO:0000313" key="4">
    <source>
        <dbReference type="RefSeq" id="XP_013931523.1"/>
    </source>
</evidence>
<dbReference type="Pfam" id="PF12480">
    <property type="entry name" value="GARIL_Rab2_bd"/>
    <property type="match status" value="1"/>
</dbReference>
<dbReference type="AlphaFoldDB" id="A0A6I9Z354"/>
<dbReference type="RefSeq" id="XP_013931523.1">
    <property type="nucleotide sequence ID" value="XM_014076048.1"/>
</dbReference>
<dbReference type="PANTHER" id="PTHR22574">
    <property type="match status" value="1"/>
</dbReference>
<evidence type="ECO:0000259" key="2">
    <source>
        <dbReference type="Pfam" id="PF12480"/>
    </source>
</evidence>
<proteinExistence type="inferred from homology"/>
<sequence>MASGLFTGSNPDAGRALGLEGGLLCQLIRSPDYNLFPNSAVFESNFIQVTKKGKWIGITHTPTIVTLAVTSSDPCLPLPNVLLMANQRAPPQRVHAGSPQLSQMDLTRPTPGALAHLPAPPAPPLLELTASLALPRLLPLRYVRLSVHNASQRILRLQTVTKTVYYLQLHQDHPEAVFGLWSRLSNILQNGLSTTTKDPAIPIHHCLVSSRSSSVSSIGPLVEPQRSDTVVRSTGVTKRVSRKVSGSPTHFPPSLKQIQEKPRRVSFQTQQQTLEDTSGVSSDIKVLYYDLPPPLVCARCKGRLPRSEPRKCRLHARPADSDVELAPWMDRRTHGLWQQETPTWLQPLCRLSSLAAAGWK</sequence>
<evidence type="ECO:0000256" key="1">
    <source>
        <dbReference type="ARBA" id="ARBA00038379"/>
    </source>
</evidence>
<dbReference type="Proteomes" id="UP000504617">
    <property type="component" value="Unplaced"/>
</dbReference>
<dbReference type="GeneID" id="106556976"/>
<gene>
    <name evidence="4" type="primary">LOC106556976</name>
</gene>
<reference evidence="4" key="1">
    <citation type="submission" date="2025-08" db="UniProtKB">
        <authorList>
            <consortium name="RefSeq"/>
        </authorList>
    </citation>
    <scope>IDENTIFICATION</scope>
    <source>
        <tissue evidence="4">Skeletal muscle</tissue>
    </source>
</reference>
<dbReference type="OrthoDB" id="9940031at2759"/>
<dbReference type="KEGG" id="tsr:106556976"/>